<name>A0A226EM71_FOLCA</name>
<dbReference type="STRING" id="158441.A0A226EM71"/>
<dbReference type="Proteomes" id="UP000198287">
    <property type="component" value="Unassembled WGS sequence"/>
</dbReference>
<keyword evidence="2" id="KW-1185">Reference proteome</keyword>
<sequence length="237" mass="26942">MFLLIIKGLINYFRFLRSSPALRGWTYCNNLYQADIRKQFGLFNLVTIDLQKSESGQQQERQTLPESSSSSLKASFDVTYFTNGSESGPRTLSNEGESQFYAFGNSVYDSPFCKVTDGCREFEEIINSHINSDPATREGNETLKGNLLKFLKSATKHYPDAQIDKQARDAGIINPVSELTSVFVTTPEKANYGTRTHTIIIIDSADDVNYHEWTMEEPINIKSPNWIESQYNFKLTK</sequence>
<reference evidence="1 2" key="1">
    <citation type="submission" date="2015-12" db="EMBL/GenBank/DDBJ databases">
        <title>The genome of Folsomia candida.</title>
        <authorList>
            <person name="Faddeeva A."/>
            <person name="Derks M.F."/>
            <person name="Anvar Y."/>
            <person name="Smit S."/>
            <person name="Van Straalen N."/>
            <person name="Roelofs D."/>
        </authorList>
    </citation>
    <scope>NUCLEOTIDE SEQUENCE [LARGE SCALE GENOMIC DNA]</scope>
    <source>
        <strain evidence="1 2">VU population</strain>
        <tissue evidence="1">Whole body</tissue>
    </source>
</reference>
<evidence type="ECO:0000313" key="2">
    <source>
        <dbReference type="Proteomes" id="UP000198287"/>
    </source>
</evidence>
<comment type="caution">
    <text evidence="1">The sequence shown here is derived from an EMBL/GenBank/DDBJ whole genome shotgun (WGS) entry which is preliminary data.</text>
</comment>
<dbReference type="EMBL" id="LNIX01000003">
    <property type="protein sequence ID" value="OXA58390.1"/>
    <property type="molecule type" value="Genomic_DNA"/>
</dbReference>
<dbReference type="GO" id="GO:0009306">
    <property type="term" value="P:protein secretion"/>
    <property type="evidence" value="ECO:0007669"/>
    <property type="project" value="TreeGrafter"/>
</dbReference>
<dbReference type="GO" id="GO:0007030">
    <property type="term" value="P:Golgi organization"/>
    <property type="evidence" value="ECO:0007669"/>
    <property type="project" value="TreeGrafter"/>
</dbReference>
<dbReference type="GO" id="GO:0005794">
    <property type="term" value="C:Golgi apparatus"/>
    <property type="evidence" value="ECO:0007669"/>
    <property type="project" value="TreeGrafter"/>
</dbReference>
<dbReference type="OrthoDB" id="191601at2759"/>
<dbReference type="PANTHER" id="PTHR17985">
    <property type="entry name" value="SER/THR-RICH PROTEIN T10 IN DGCR REGION"/>
    <property type="match status" value="1"/>
</dbReference>
<dbReference type="AlphaFoldDB" id="A0A226EM71"/>
<protein>
    <submittedName>
        <fullName evidence="1">Transport and Golgi organization protein 2</fullName>
    </submittedName>
</protein>
<evidence type="ECO:0000313" key="1">
    <source>
        <dbReference type="EMBL" id="OXA58390.1"/>
    </source>
</evidence>
<accession>A0A226EM71</accession>
<dbReference type="Pfam" id="PF05742">
    <property type="entry name" value="TANGO2"/>
    <property type="match status" value="1"/>
</dbReference>
<organism evidence="1 2">
    <name type="scientific">Folsomia candida</name>
    <name type="common">Springtail</name>
    <dbReference type="NCBI Taxonomy" id="158441"/>
    <lineage>
        <taxon>Eukaryota</taxon>
        <taxon>Metazoa</taxon>
        <taxon>Ecdysozoa</taxon>
        <taxon>Arthropoda</taxon>
        <taxon>Hexapoda</taxon>
        <taxon>Collembola</taxon>
        <taxon>Entomobryomorpha</taxon>
        <taxon>Isotomoidea</taxon>
        <taxon>Isotomidae</taxon>
        <taxon>Proisotominae</taxon>
        <taxon>Folsomia</taxon>
    </lineage>
</organism>
<gene>
    <name evidence="1" type="ORF">Fcan01_08298</name>
</gene>
<proteinExistence type="predicted"/>
<dbReference type="PANTHER" id="PTHR17985:SF8">
    <property type="entry name" value="TRANSPORT AND GOLGI ORGANIZATION PROTEIN 2 HOMOLOG"/>
    <property type="match status" value="1"/>
</dbReference>
<dbReference type="OMA" id="TMEEPIN"/>
<dbReference type="InterPro" id="IPR008551">
    <property type="entry name" value="TANGO2"/>
</dbReference>